<evidence type="ECO:0000313" key="11">
    <source>
        <dbReference type="Proteomes" id="UP001606099"/>
    </source>
</evidence>
<dbReference type="RefSeq" id="WP_394458131.1">
    <property type="nucleotide sequence ID" value="NZ_JBIGHZ010000001.1"/>
</dbReference>
<proteinExistence type="inferred from homology"/>
<comment type="similarity">
    <text evidence="2">Belongs to the PilY1 family.</text>
</comment>
<keyword evidence="6" id="KW-0281">Fimbrium</keyword>
<keyword evidence="5" id="KW-0106">Calcium</keyword>
<name>A0ABW7FRD4_9BURK</name>
<evidence type="ECO:0000256" key="3">
    <source>
        <dbReference type="ARBA" id="ARBA00022558"/>
    </source>
</evidence>
<keyword evidence="8" id="KW-0732">Signal</keyword>
<reference evidence="10 11" key="1">
    <citation type="submission" date="2024-08" db="EMBL/GenBank/DDBJ databases">
        <authorList>
            <person name="Lu H."/>
        </authorList>
    </citation>
    <scope>NUCLEOTIDE SEQUENCE [LARGE SCALE GENOMIC DNA]</scope>
    <source>
        <strain evidence="10 11">BYS180W</strain>
    </source>
</reference>
<dbReference type="SUPFAM" id="SSF50998">
    <property type="entry name" value="Quinoprotein alcohol dehydrogenase-like"/>
    <property type="match status" value="1"/>
</dbReference>
<feature type="region of interest" description="Disordered" evidence="7">
    <location>
        <begin position="427"/>
        <end position="446"/>
    </location>
</feature>
<organism evidence="10 11">
    <name type="scientific">Roseateles rivi</name>
    <dbReference type="NCBI Taxonomy" id="3299028"/>
    <lineage>
        <taxon>Bacteria</taxon>
        <taxon>Pseudomonadati</taxon>
        <taxon>Pseudomonadota</taxon>
        <taxon>Betaproteobacteria</taxon>
        <taxon>Burkholderiales</taxon>
        <taxon>Sphaerotilaceae</taxon>
        <taxon>Roseateles</taxon>
    </lineage>
</organism>
<dbReference type="Pfam" id="PF05567">
    <property type="entry name" value="T4P_PilY1"/>
    <property type="match status" value="1"/>
</dbReference>
<feature type="domain" description="PilY1 beta-propeller" evidence="9">
    <location>
        <begin position="772"/>
        <end position="1112"/>
    </location>
</feature>
<evidence type="ECO:0000256" key="1">
    <source>
        <dbReference type="ARBA" id="ARBA00004561"/>
    </source>
</evidence>
<feature type="signal peptide" evidence="8">
    <location>
        <begin position="1"/>
        <end position="31"/>
    </location>
</feature>
<evidence type="ECO:0000259" key="9">
    <source>
        <dbReference type="Pfam" id="PF05567"/>
    </source>
</evidence>
<comment type="caution">
    <text evidence="10">The sequence shown here is derived from an EMBL/GenBank/DDBJ whole genome shotgun (WGS) entry which is preliminary data.</text>
</comment>
<evidence type="ECO:0000313" key="10">
    <source>
        <dbReference type="EMBL" id="MFG6446895.1"/>
    </source>
</evidence>
<keyword evidence="3" id="KW-1029">Fimbrium biogenesis</keyword>
<sequence length="1279" mass="137515">MKSPRISPWLGCVAALGAGLSLGAAAQTALADGPVFTSVKVPGNVALALSVEWPTALSPAYPAALGGYNPDNEYIGYFDANKCYRYNWGGDANSADNYFDPAGQANKHRCAGKWSGNFLNWATMHTIDPFRQALTGGARVRQDSITLLQRAWASGQGGGKTSWTTNGVAEATPFDASGIRVQSGGLGFKFRFSFTNAAINTAVAYNGSTTAANQSYEAFVRVRVCNPADNAGGLERNCVRYPSGDYRPEGLIQEYSDRMRFSAFGYLNDSRLARDGGVLRASQRFVGPNHPVPGGVVQANALAEWSAFDGKIVSNPSPADVATTQANFGVTVSSSGVINYLNMFGMLNTGNYKSFDPVSELYYAVLRYFRNVGNVAAWTDMGGQSAATKAAWLDGFPAQRQWDDPIQYACQRNFVLGIGDVNTHADRNLPGATGSNEPSKPSEVASDRYWDDRTQAFVPLNAVAWTNKVGALQGYTGTTLGERSPLGCCNGNGALIAGLAYYANTMDLRPSKKPDGSADNVAKSKGRQSLQTYWIDVMENGSLKSATGNHQFYAAAKYGGFNVPDGFDPLARSTDIPPEWWRTTTELLPLTNDPKPDTFFVASRADLMVKSLHDAFERMSLAMKAYTTSFSLSAPQVTQSGTASYSTQYDAENWSSELSASSLSFDPQSGAPTNAFRWNFSEQLNALTTADAGRGWDTRRRLFSYNPQRRQGVPLRLNQLSSAQQAALDTSARAGNDAADFLNYLRGDRSKEASRLPSTDNAGGYRNRNKLLGDVVNAKIRVVGPPQAPYDNTANPGYSQFRATWAGRKTVVYVASNGGMLHAIQGDLDVANGGGRELFAYLPSAVFNGPSNTPQIDGLAALARTDYTHRAYVDATPVAVDLDLANTVSGGRSSGDWRTLLVGGLGKGGRSIYALDITNPTAISSEADAAALALWEFTDPDLGYTYGEPLVVKTKAHGWVVLLGSGHNNPDGQGYLYVLDARTGGLLKKIQATTTGNTHVVGTPAAPAAISAVQAYLPDFGSREAETAYVGDLKGNLWRFDLTDADGDYPSPVHLAALEDQDGRPLPVTSRPLVVLLPGSNRRYVTVGTGKLLDPSDMNSTQQQRFFAIFDGYGSYYVKEDELPQGMSYPLRPRDLRHLSDLTQKHIFNDATERGWYIDLDSFGQGSGWRLVSDPVSFFGAVAFAPMMPSTADVCQPSGSSRVFAIELGSGQTALLSGASRVPYASVDSVVTDLHFLSVEGLATLIVGNDQGRTGTISGTFNETPPLRRLNWRQVPLPN</sequence>
<accession>A0ABW7FRD4</accession>
<keyword evidence="11" id="KW-1185">Reference proteome</keyword>
<gene>
    <name evidence="10" type="ORF">ACG0Z6_01420</name>
</gene>
<evidence type="ECO:0000256" key="6">
    <source>
        <dbReference type="ARBA" id="ARBA00023263"/>
    </source>
</evidence>
<dbReference type="InterPro" id="IPR011047">
    <property type="entry name" value="Quinoprotein_ADH-like_sf"/>
</dbReference>
<keyword evidence="4" id="KW-0479">Metal-binding</keyword>
<evidence type="ECO:0000256" key="2">
    <source>
        <dbReference type="ARBA" id="ARBA00008387"/>
    </source>
</evidence>
<evidence type="ECO:0000256" key="5">
    <source>
        <dbReference type="ARBA" id="ARBA00022837"/>
    </source>
</evidence>
<evidence type="ECO:0000256" key="8">
    <source>
        <dbReference type="SAM" id="SignalP"/>
    </source>
</evidence>
<dbReference type="Proteomes" id="UP001606099">
    <property type="component" value="Unassembled WGS sequence"/>
</dbReference>
<evidence type="ECO:0000256" key="7">
    <source>
        <dbReference type="SAM" id="MobiDB-lite"/>
    </source>
</evidence>
<feature type="chain" id="PRO_5047267293" evidence="8">
    <location>
        <begin position="32"/>
        <end position="1279"/>
    </location>
</feature>
<dbReference type="EMBL" id="JBIGHZ010000001">
    <property type="protein sequence ID" value="MFG6446895.1"/>
    <property type="molecule type" value="Genomic_DNA"/>
</dbReference>
<comment type="subcellular location">
    <subcellularLocation>
        <location evidence="1">Fimbrium</location>
    </subcellularLocation>
</comment>
<protein>
    <submittedName>
        <fullName evidence="10">Pilus assembly protein</fullName>
    </submittedName>
</protein>
<dbReference type="InterPro" id="IPR008707">
    <property type="entry name" value="B-propeller_PilY1"/>
</dbReference>
<evidence type="ECO:0000256" key="4">
    <source>
        <dbReference type="ARBA" id="ARBA00022723"/>
    </source>
</evidence>